<sequence>MSLPIPAASTLSSATLSGQNVSTQPEDEDQPEEAALSAGFQGFYGPARNQSPSPHPPRHHPDRDREAVRRGSFVERCQELAKSPEAAASSAFGMPPWSEGVRRSVAVCNELEARFNLRTPTSFTVSPGARHPPGTPSSMSSSPLSSSSLHRRATSTSPTTPASTMPSPNRCLTPVSSRRGAAASPAEASVSPESPDGTGGGTPSSPKLHMNETSF</sequence>
<dbReference type="EMBL" id="JAHRIN010057284">
    <property type="protein sequence ID" value="MEQ2211114.1"/>
    <property type="molecule type" value="Genomic_DNA"/>
</dbReference>
<reference evidence="2 3" key="1">
    <citation type="submission" date="2021-06" db="EMBL/GenBank/DDBJ databases">
        <authorList>
            <person name="Palmer J.M."/>
        </authorList>
    </citation>
    <scope>NUCLEOTIDE SEQUENCE [LARGE SCALE GENOMIC DNA]</scope>
    <source>
        <strain evidence="2 3">XC_2019</strain>
        <tissue evidence="2">Muscle</tissue>
    </source>
</reference>
<evidence type="ECO:0000256" key="1">
    <source>
        <dbReference type="SAM" id="MobiDB-lite"/>
    </source>
</evidence>
<feature type="region of interest" description="Disordered" evidence="1">
    <location>
        <begin position="116"/>
        <end position="215"/>
    </location>
</feature>
<comment type="caution">
    <text evidence="2">The sequence shown here is derived from an EMBL/GenBank/DDBJ whole genome shotgun (WGS) entry which is preliminary data.</text>
</comment>
<organism evidence="2 3">
    <name type="scientific">Xenoophorus captivus</name>
    <dbReference type="NCBI Taxonomy" id="1517983"/>
    <lineage>
        <taxon>Eukaryota</taxon>
        <taxon>Metazoa</taxon>
        <taxon>Chordata</taxon>
        <taxon>Craniata</taxon>
        <taxon>Vertebrata</taxon>
        <taxon>Euteleostomi</taxon>
        <taxon>Actinopterygii</taxon>
        <taxon>Neopterygii</taxon>
        <taxon>Teleostei</taxon>
        <taxon>Neoteleostei</taxon>
        <taxon>Acanthomorphata</taxon>
        <taxon>Ovalentaria</taxon>
        <taxon>Atherinomorphae</taxon>
        <taxon>Cyprinodontiformes</taxon>
        <taxon>Goodeidae</taxon>
        <taxon>Xenoophorus</taxon>
    </lineage>
</organism>
<feature type="region of interest" description="Disordered" evidence="1">
    <location>
        <begin position="1"/>
        <end position="99"/>
    </location>
</feature>
<evidence type="ECO:0000313" key="3">
    <source>
        <dbReference type="Proteomes" id="UP001434883"/>
    </source>
</evidence>
<dbReference type="Proteomes" id="UP001434883">
    <property type="component" value="Unassembled WGS sequence"/>
</dbReference>
<feature type="compositionally biased region" description="Low complexity" evidence="1">
    <location>
        <begin position="1"/>
        <end position="17"/>
    </location>
</feature>
<feature type="compositionally biased region" description="Basic and acidic residues" evidence="1">
    <location>
        <begin position="59"/>
        <end position="79"/>
    </location>
</feature>
<evidence type="ECO:0000313" key="2">
    <source>
        <dbReference type="EMBL" id="MEQ2211114.1"/>
    </source>
</evidence>
<accession>A0ABV0RS99</accession>
<feature type="compositionally biased region" description="Low complexity" evidence="1">
    <location>
        <begin position="136"/>
        <end position="196"/>
    </location>
</feature>
<proteinExistence type="predicted"/>
<gene>
    <name evidence="2" type="ORF">XENOCAPTIV_026974</name>
</gene>
<name>A0ABV0RS99_9TELE</name>
<protein>
    <submittedName>
        <fullName evidence="2">Uncharacterized protein</fullName>
    </submittedName>
</protein>
<keyword evidence="3" id="KW-1185">Reference proteome</keyword>